<dbReference type="GO" id="GO:0006631">
    <property type="term" value="P:fatty acid metabolic process"/>
    <property type="evidence" value="ECO:0007669"/>
    <property type="project" value="TreeGrafter"/>
</dbReference>
<feature type="domain" description="Acyl-CoA thioester hydrolase/bile acid-CoA amino acid N-acetyltransferase" evidence="2">
    <location>
        <begin position="16"/>
        <end position="112"/>
    </location>
</feature>
<dbReference type="InterPro" id="IPR014940">
    <property type="entry name" value="BAAT_C"/>
</dbReference>
<keyword evidence="5" id="KW-1185">Reference proteome</keyword>
<dbReference type="Pfam" id="PF04775">
    <property type="entry name" value="Bile_Hydr_Trans"/>
    <property type="match status" value="1"/>
</dbReference>
<evidence type="ECO:0000259" key="3">
    <source>
        <dbReference type="Pfam" id="PF08840"/>
    </source>
</evidence>
<feature type="domain" description="BAAT/Acyl-CoA thioester hydrolase C-terminal" evidence="3">
    <location>
        <begin position="165"/>
        <end position="306"/>
    </location>
</feature>
<accession>A0A5N5SXP7</accession>
<dbReference type="Gene3D" id="3.40.50.1820">
    <property type="entry name" value="alpha/beta hydrolase"/>
    <property type="match status" value="1"/>
</dbReference>
<dbReference type="SUPFAM" id="SSF53474">
    <property type="entry name" value="alpha/beta-Hydrolases"/>
    <property type="match status" value="1"/>
</dbReference>
<dbReference type="InterPro" id="IPR042490">
    <property type="entry name" value="Thio_Ohase/BAAT_N"/>
</dbReference>
<dbReference type="PIRSF" id="PIRSF016521">
    <property type="entry name" value="Acyl-CoA_hydro"/>
    <property type="match status" value="1"/>
</dbReference>
<dbReference type="InterPro" id="IPR029058">
    <property type="entry name" value="AB_hydrolase_fold"/>
</dbReference>
<dbReference type="GO" id="GO:0006637">
    <property type="term" value="P:acyl-CoA metabolic process"/>
    <property type="evidence" value="ECO:0007669"/>
    <property type="project" value="InterPro"/>
</dbReference>
<dbReference type="Proteomes" id="UP000326759">
    <property type="component" value="Unassembled WGS sequence"/>
</dbReference>
<proteinExistence type="inferred from homology"/>
<name>A0A5N5SXP7_9CRUS</name>
<evidence type="ECO:0000313" key="4">
    <source>
        <dbReference type="EMBL" id="KAB7499006.1"/>
    </source>
</evidence>
<dbReference type="OrthoDB" id="6347013at2759"/>
<reference evidence="4 5" key="1">
    <citation type="journal article" date="2019" name="PLoS Biol.">
        <title>Sex chromosomes control vertical transmission of feminizing Wolbachia symbionts in an isopod.</title>
        <authorList>
            <person name="Becking T."/>
            <person name="Chebbi M.A."/>
            <person name="Giraud I."/>
            <person name="Moumen B."/>
            <person name="Laverre T."/>
            <person name="Caubet Y."/>
            <person name="Peccoud J."/>
            <person name="Gilbert C."/>
            <person name="Cordaux R."/>
        </authorList>
    </citation>
    <scope>NUCLEOTIDE SEQUENCE [LARGE SCALE GENOMIC DNA]</scope>
    <source>
        <strain evidence="4">ANa2</strain>
        <tissue evidence="4">Whole body excluding digestive tract and cuticle</tissue>
    </source>
</reference>
<dbReference type="PANTHER" id="PTHR10824:SF4">
    <property type="entry name" value="ACYL-COENZYME A THIOESTERASE 1-LIKE"/>
    <property type="match status" value="1"/>
</dbReference>
<dbReference type="Pfam" id="PF08840">
    <property type="entry name" value="BAAT_C"/>
    <property type="match status" value="1"/>
</dbReference>
<comment type="caution">
    <text evidence="4">The sequence shown here is derived from an EMBL/GenBank/DDBJ whole genome shotgun (WGS) entry which is preliminary data.</text>
</comment>
<dbReference type="Gene3D" id="2.60.40.2240">
    <property type="entry name" value="Acyl-CoA thioester hydrolase/BAAT N-terminal domain"/>
    <property type="match status" value="1"/>
</dbReference>
<dbReference type="AlphaFoldDB" id="A0A5N5SXP7"/>
<dbReference type="PANTHER" id="PTHR10824">
    <property type="entry name" value="ACYL-COENZYME A THIOESTERASE-RELATED"/>
    <property type="match status" value="1"/>
</dbReference>
<dbReference type="InterPro" id="IPR006862">
    <property type="entry name" value="Thio_Ohase/aa_AcTrfase"/>
</dbReference>
<organism evidence="4 5">
    <name type="scientific">Armadillidium nasatum</name>
    <dbReference type="NCBI Taxonomy" id="96803"/>
    <lineage>
        <taxon>Eukaryota</taxon>
        <taxon>Metazoa</taxon>
        <taxon>Ecdysozoa</taxon>
        <taxon>Arthropoda</taxon>
        <taxon>Crustacea</taxon>
        <taxon>Multicrustacea</taxon>
        <taxon>Malacostraca</taxon>
        <taxon>Eumalacostraca</taxon>
        <taxon>Peracarida</taxon>
        <taxon>Isopoda</taxon>
        <taxon>Oniscidea</taxon>
        <taxon>Crinocheta</taxon>
        <taxon>Armadillidiidae</taxon>
        <taxon>Armadillidium</taxon>
    </lineage>
</organism>
<gene>
    <name evidence="4" type="ORF">Anas_03463</name>
</gene>
<sequence>MKGNILIVSPEKCLQDEKVLVKMQNLSPGSDVTLTSRVGDDLGNIFFTYSHFRANEQGNIDLSKDGSMGGSFRGVFQMGPIGALRPGPETFKYYRYINLNVPVPMTVKFTVLKGDGPFPGVVDIFGGSGSLFEFRAAQFAARGIAALALAFYDYDDIPVDIPELNIDYFHEAVKYLLKHEKVKKPNVAVIGLSKGCDLAFSLATFIPEVKAAICINGLSVNILKPMRVKDKIIMAAQTDVSKIKEIEPDVLSFENAMVDPTSCPECQIPIETADAHFLMISCLDDKMLKADVEHERVASILKKHGKG</sequence>
<dbReference type="EMBL" id="SEYY01018775">
    <property type="protein sequence ID" value="KAB7499006.1"/>
    <property type="molecule type" value="Genomic_DNA"/>
</dbReference>
<evidence type="ECO:0000313" key="5">
    <source>
        <dbReference type="Proteomes" id="UP000326759"/>
    </source>
</evidence>
<dbReference type="InterPro" id="IPR016662">
    <property type="entry name" value="Acyl-CoA_thioEstase_long-chain"/>
</dbReference>
<protein>
    <submittedName>
        <fullName evidence="4">Uncharacterized protein</fullName>
    </submittedName>
</protein>
<evidence type="ECO:0000259" key="2">
    <source>
        <dbReference type="Pfam" id="PF04775"/>
    </source>
</evidence>
<comment type="similarity">
    <text evidence="1">Belongs to the C/M/P thioester hydrolase family.</text>
</comment>
<evidence type="ECO:0000256" key="1">
    <source>
        <dbReference type="ARBA" id="ARBA00006538"/>
    </source>
</evidence>
<dbReference type="GO" id="GO:0047617">
    <property type="term" value="F:fatty acyl-CoA hydrolase activity"/>
    <property type="evidence" value="ECO:0007669"/>
    <property type="project" value="TreeGrafter"/>
</dbReference>